<accession>A0A9D1P9G0</accession>
<evidence type="ECO:0000313" key="3">
    <source>
        <dbReference type="Proteomes" id="UP000886884"/>
    </source>
</evidence>
<dbReference type="EMBL" id="DVOT01000199">
    <property type="protein sequence ID" value="HIV28487.1"/>
    <property type="molecule type" value="Genomic_DNA"/>
</dbReference>
<dbReference type="Gene3D" id="2.120.10.10">
    <property type="match status" value="1"/>
</dbReference>
<dbReference type="Pfam" id="PF13088">
    <property type="entry name" value="BNR_2"/>
    <property type="match status" value="1"/>
</dbReference>
<evidence type="ECO:0000313" key="2">
    <source>
        <dbReference type="EMBL" id="HIV28487.1"/>
    </source>
</evidence>
<comment type="caution">
    <text evidence="2">The sequence shown here is derived from an EMBL/GenBank/DDBJ whole genome shotgun (WGS) entry which is preliminary data.</text>
</comment>
<reference evidence="2" key="2">
    <citation type="journal article" date="2021" name="PeerJ">
        <title>Extensive microbial diversity within the chicken gut microbiome revealed by metagenomics and culture.</title>
        <authorList>
            <person name="Gilroy R."/>
            <person name="Ravi A."/>
            <person name="Getino M."/>
            <person name="Pursley I."/>
            <person name="Horton D.L."/>
            <person name="Alikhan N.F."/>
            <person name="Baker D."/>
            <person name="Gharbi K."/>
            <person name="Hall N."/>
            <person name="Watson M."/>
            <person name="Adriaenssens E.M."/>
            <person name="Foster-Nyarko E."/>
            <person name="Jarju S."/>
            <person name="Secka A."/>
            <person name="Antonio M."/>
            <person name="Oren A."/>
            <person name="Chaudhuri R.R."/>
            <person name="La Ragione R."/>
            <person name="Hildebrand F."/>
            <person name="Pallen M.J."/>
        </authorList>
    </citation>
    <scope>NUCLEOTIDE SEQUENCE</scope>
    <source>
        <strain evidence="2">CHK183-6373</strain>
    </source>
</reference>
<dbReference type="Proteomes" id="UP000886884">
    <property type="component" value="Unassembled WGS sequence"/>
</dbReference>
<proteinExistence type="predicted"/>
<name>A0A9D1P9G0_9FIRM</name>
<organism evidence="2 3">
    <name type="scientific">Candidatus Ornithocaccomicrobium faecavium</name>
    <dbReference type="NCBI Taxonomy" id="2840890"/>
    <lineage>
        <taxon>Bacteria</taxon>
        <taxon>Bacillati</taxon>
        <taxon>Bacillota</taxon>
        <taxon>Clostridia</taxon>
        <taxon>Candidatus Ornithocaccomicrobium</taxon>
    </lineage>
</organism>
<dbReference type="SUPFAM" id="SSF50939">
    <property type="entry name" value="Sialidases"/>
    <property type="match status" value="1"/>
</dbReference>
<feature type="domain" description="Sialidase" evidence="1">
    <location>
        <begin position="208"/>
        <end position="350"/>
    </location>
</feature>
<dbReference type="InterPro" id="IPR036278">
    <property type="entry name" value="Sialidase_sf"/>
</dbReference>
<dbReference type="CDD" id="cd15482">
    <property type="entry name" value="Sialidase_non-viral"/>
    <property type="match status" value="1"/>
</dbReference>
<gene>
    <name evidence="2" type="ORF">IAA64_10975</name>
</gene>
<protein>
    <submittedName>
        <fullName evidence="2">Exo-alpha-sialidase</fullName>
    </submittedName>
</protein>
<reference evidence="2" key="1">
    <citation type="submission" date="2020-10" db="EMBL/GenBank/DDBJ databases">
        <authorList>
            <person name="Gilroy R."/>
        </authorList>
    </citation>
    <scope>NUCLEOTIDE SEQUENCE</scope>
    <source>
        <strain evidence="2">CHK183-6373</strain>
    </source>
</reference>
<sequence>MKTLAAGRKTVLCQNADSPFFYFGWPTVTRLPDGTLAMAASGFRLEHVCPFGKGVIAYSKDEGESWTHPAVVIDTPLDDRDCGLTCFGEGKVILTSFNNTTAFQRQCNADRLQSSSAQERAKAELIEAYTRYVDAMGLQETYLGSTYRISEDGGYRFGPVCKSPVTAPHGPCRMLDGSLLYVGRRFSANDSFDDGAKPYIECWHMGTDGKEWQYVSSIENVADEHGLLHSCEPHAIQLPGGKILVHLRMQRGGEHRVFTLYQSESLDGGKTFSPPHPLLGALGGAPAHLLLHSSGTLLSVYGHREAPYGIRAMFSRDGGNTWDADYVLDAEGPSGDLGYPATVERRDGSLLTVYYENTGGQSRILQKIWRLPE</sequence>
<evidence type="ECO:0000259" key="1">
    <source>
        <dbReference type="Pfam" id="PF13088"/>
    </source>
</evidence>
<dbReference type="AlphaFoldDB" id="A0A9D1P9G0"/>
<dbReference type="InterPro" id="IPR011040">
    <property type="entry name" value="Sialidase"/>
</dbReference>